<dbReference type="OrthoDB" id="1046782at2759"/>
<dbReference type="PANTHER" id="PTHR33928:SF2">
    <property type="entry name" value="PECTATE LYASE SUPERFAMILY PROTEIN DOMAIN-CONTAINING PROTEIN-RELATED"/>
    <property type="match status" value="1"/>
</dbReference>
<accession>A0A9W9FG10</accession>
<dbReference type="GeneID" id="81358007"/>
<dbReference type="InterPro" id="IPR011050">
    <property type="entry name" value="Pectin_lyase_fold/virulence"/>
</dbReference>
<dbReference type="GO" id="GO:0004650">
    <property type="term" value="F:polygalacturonase activity"/>
    <property type="evidence" value="ECO:0007669"/>
    <property type="project" value="InterPro"/>
</dbReference>
<dbReference type="PANTHER" id="PTHR33928">
    <property type="entry name" value="POLYGALACTURONASE QRT3"/>
    <property type="match status" value="1"/>
</dbReference>
<reference evidence="1" key="2">
    <citation type="journal article" date="2023" name="IMA Fungus">
        <title>Comparative genomic study of the Penicillium genus elucidates a diverse pangenome and 15 lateral gene transfer events.</title>
        <authorList>
            <person name="Petersen C."/>
            <person name="Sorensen T."/>
            <person name="Nielsen M.R."/>
            <person name="Sondergaard T.E."/>
            <person name="Sorensen J.L."/>
            <person name="Fitzpatrick D.A."/>
            <person name="Frisvad J.C."/>
            <person name="Nielsen K.L."/>
        </authorList>
    </citation>
    <scope>NUCLEOTIDE SEQUENCE</scope>
    <source>
        <strain evidence="1">IBT 30761</strain>
    </source>
</reference>
<dbReference type="AlphaFoldDB" id="A0A9W9FG10"/>
<evidence type="ECO:0000313" key="2">
    <source>
        <dbReference type="Proteomes" id="UP001149074"/>
    </source>
</evidence>
<dbReference type="Gene3D" id="2.160.20.10">
    <property type="entry name" value="Single-stranded right-handed beta-helix, Pectin lyase-like"/>
    <property type="match status" value="1"/>
</dbReference>
<protein>
    <submittedName>
        <fullName evidence="1">Uncharacterized protein</fullName>
    </submittedName>
</protein>
<dbReference type="RefSeq" id="XP_056475187.1">
    <property type="nucleotide sequence ID" value="XM_056619028.1"/>
</dbReference>
<name>A0A9W9FG10_9EURO</name>
<dbReference type="InterPro" id="IPR039279">
    <property type="entry name" value="QRT3-like"/>
</dbReference>
<keyword evidence="2" id="KW-1185">Reference proteome</keyword>
<dbReference type="FunFam" id="2.160.20.10:FF:000049">
    <property type="entry name" value="Putative exo-beta-1,3-glucanase"/>
    <property type="match status" value="1"/>
</dbReference>
<organism evidence="1 2">
    <name type="scientific">Penicillium argentinense</name>
    <dbReference type="NCBI Taxonomy" id="1131581"/>
    <lineage>
        <taxon>Eukaryota</taxon>
        <taxon>Fungi</taxon>
        <taxon>Dikarya</taxon>
        <taxon>Ascomycota</taxon>
        <taxon>Pezizomycotina</taxon>
        <taxon>Eurotiomycetes</taxon>
        <taxon>Eurotiomycetidae</taxon>
        <taxon>Eurotiales</taxon>
        <taxon>Aspergillaceae</taxon>
        <taxon>Penicillium</taxon>
    </lineage>
</organism>
<gene>
    <name evidence="1" type="ORF">N7532_006534</name>
</gene>
<comment type="caution">
    <text evidence="1">The sequence shown here is derived from an EMBL/GenBank/DDBJ whole genome shotgun (WGS) entry which is preliminary data.</text>
</comment>
<sequence length="246" mass="26791">MRFSVGEVLPGATILDIKAAGKNPGDVGLWNTMVTVGGTTETSVKDNCNNQDTSKCMAAYMVAHLTESSSAYLENFWGWTADHNLDGGFSKTIISTGRDVLEATKGTWLTGTGSEHHWLYNYNFHSAQNVYAGLLQAENPYMQGDGATQTAPAPWTAESSLGDPDFACAAWAFFNGEWNGDYGSQCDGSCQTNMMRVANSPENLVWYSIGTRKADVMILDDQSNPSEYNHSCGREAVLQAYRQFAS</sequence>
<dbReference type="InterPro" id="IPR012334">
    <property type="entry name" value="Pectin_lyas_fold"/>
</dbReference>
<proteinExistence type="predicted"/>
<dbReference type="EMBL" id="JAPQKI010000005">
    <property type="protein sequence ID" value="KAJ5099533.1"/>
    <property type="molecule type" value="Genomic_DNA"/>
</dbReference>
<reference evidence="1" key="1">
    <citation type="submission" date="2022-11" db="EMBL/GenBank/DDBJ databases">
        <authorList>
            <person name="Petersen C."/>
        </authorList>
    </citation>
    <scope>NUCLEOTIDE SEQUENCE</scope>
    <source>
        <strain evidence="1">IBT 30761</strain>
    </source>
</reference>
<dbReference type="SUPFAM" id="SSF51126">
    <property type="entry name" value="Pectin lyase-like"/>
    <property type="match status" value="1"/>
</dbReference>
<evidence type="ECO:0000313" key="1">
    <source>
        <dbReference type="EMBL" id="KAJ5099533.1"/>
    </source>
</evidence>
<dbReference type="Proteomes" id="UP001149074">
    <property type="component" value="Unassembled WGS sequence"/>
</dbReference>